<comment type="caution">
    <text evidence="1">The sequence shown here is derived from an EMBL/GenBank/DDBJ whole genome shotgun (WGS) entry which is preliminary data.</text>
</comment>
<evidence type="ECO:0000313" key="2">
    <source>
        <dbReference type="Proteomes" id="UP000236291"/>
    </source>
</evidence>
<organism evidence="1 2">
    <name type="scientific">Trifolium pratense</name>
    <name type="common">Red clover</name>
    <dbReference type="NCBI Taxonomy" id="57577"/>
    <lineage>
        <taxon>Eukaryota</taxon>
        <taxon>Viridiplantae</taxon>
        <taxon>Streptophyta</taxon>
        <taxon>Embryophyta</taxon>
        <taxon>Tracheophyta</taxon>
        <taxon>Spermatophyta</taxon>
        <taxon>Magnoliopsida</taxon>
        <taxon>eudicotyledons</taxon>
        <taxon>Gunneridae</taxon>
        <taxon>Pentapetalae</taxon>
        <taxon>rosids</taxon>
        <taxon>fabids</taxon>
        <taxon>Fabales</taxon>
        <taxon>Fabaceae</taxon>
        <taxon>Papilionoideae</taxon>
        <taxon>50 kb inversion clade</taxon>
        <taxon>NPAAA clade</taxon>
        <taxon>Hologalegina</taxon>
        <taxon>IRL clade</taxon>
        <taxon>Trifolieae</taxon>
        <taxon>Trifolium</taxon>
    </lineage>
</organism>
<feature type="non-terminal residue" evidence="1">
    <location>
        <position position="1"/>
    </location>
</feature>
<name>A0A2K3KEV6_TRIPR</name>
<dbReference type="Proteomes" id="UP000236291">
    <property type="component" value="Unassembled WGS sequence"/>
</dbReference>
<reference evidence="1 2" key="1">
    <citation type="journal article" date="2014" name="Am. J. Bot.">
        <title>Genome assembly and annotation for red clover (Trifolium pratense; Fabaceae).</title>
        <authorList>
            <person name="Istvanek J."/>
            <person name="Jaros M."/>
            <person name="Krenek A."/>
            <person name="Repkova J."/>
        </authorList>
    </citation>
    <scope>NUCLEOTIDE SEQUENCE [LARGE SCALE GENOMIC DNA]</scope>
    <source>
        <strain evidence="2">cv. Tatra</strain>
        <tissue evidence="1">Young leaves</tissue>
    </source>
</reference>
<accession>A0A2K3KEV6</accession>
<evidence type="ECO:0000313" key="1">
    <source>
        <dbReference type="EMBL" id="PNX64793.1"/>
    </source>
</evidence>
<dbReference type="EMBL" id="ASHM01093929">
    <property type="protein sequence ID" value="PNX64793.1"/>
    <property type="molecule type" value="Genomic_DNA"/>
</dbReference>
<reference evidence="1 2" key="2">
    <citation type="journal article" date="2017" name="Front. Plant Sci.">
        <title>Gene Classification and Mining of Molecular Markers Useful in Red Clover (Trifolium pratense) Breeding.</title>
        <authorList>
            <person name="Istvanek J."/>
            <person name="Dluhosova J."/>
            <person name="Dluhos P."/>
            <person name="Patkova L."/>
            <person name="Nedelnik J."/>
            <person name="Repkova J."/>
        </authorList>
    </citation>
    <scope>NUCLEOTIDE SEQUENCE [LARGE SCALE GENOMIC DNA]</scope>
    <source>
        <strain evidence="2">cv. Tatra</strain>
        <tissue evidence="1">Young leaves</tissue>
    </source>
</reference>
<gene>
    <name evidence="1" type="ORF">L195_g054201</name>
</gene>
<proteinExistence type="predicted"/>
<dbReference type="AlphaFoldDB" id="A0A2K3KEV6"/>
<sequence>RVARIWEVTGYLRAEKINSVDAKILILILYFISRVEAYDVVDGVL</sequence>
<protein>
    <submittedName>
        <fullName evidence="1">Uncharacterized protein</fullName>
    </submittedName>
</protein>